<sequence length="233" mass="26069">MIPAVLHSEVETGSSSTFEHPRQVPESTLRQGCGRYGGLVTHLSADGEGEPVQLQRPDQQFHSYPKTSELVGELLMELQLSLTVSDPWLQIQLLRILGLLGKGDPRTSELMYDVLGRVFKRRAEINPGNITVWNISDNFTQYTLNRSAGEGCQIAIEEIYPVSKINLKYLGLKALTYIVQQDPSLALQHQMAIMNAWITPDPIIKKERLWNFCIGLPAGRDVTVLRPEDATTT</sequence>
<reference evidence="1" key="1">
    <citation type="submission" date="2021-08" db="EMBL/GenBank/DDBJ databases">
        <title>The first chromosome-level gecko genome reveals the dynamic sex chromosomes of Neotropical dwarf geckos (Sphaerodactylidae: Sphaerodactylus).</title>
        <authorList>
            <person name="Pinto B.J."/>
            <person name="Keating S.E."/>
            <person name="Gamble T."/>
        </authorList>
    </citation>
    <scope>NUCLEOTIDE SEQUENCE</scope>
    <source>
        <strain evidence="1">TG3544</strain>
    </source>
</reference>
<gene>
    <name evidence="1" type="ORF">K3G42_006680</name>
</gene>
<evidence type="ECO:0000313" key="2">
    <source>
        <dbReference type="Proteomes" id="UP000827872"/>
    </source>
</evidence>
<keyword evidence="2" id="KW-1185">Reference proteome</keyword>
<comment type="caution">
    <text evidence="1">The sequence shown here is derived from an EMBL/GenBank/DDBJ whole genome shotgun (WGS) entry which is preliminary data.</text>
</comment>
<accession>A0ACB8E5S2</accession>
<proteinExistence type="predicted"/>
<dbReference type="EMBL" id="CM037630">
    <property type="protein sequence ID" value="KAH7987530.1"/>
    <property type="molecule type" value="Genomic_DNA"/>
</dbReference>
<name>A0ACB8E5S2_9SAUR</name>
<organism evidence="1 2">
    <name type="scientific">Sphaerodactylus townsendi</name>
    <dbReference type="NCBI Taxonomy" id="933632"/>
    <lineage>
        <taxon>Eukaryota</taxon>
        <taxon>Metazoa</taxon>
        <taxon>Chordata</taxon>
        <taxon>Craniata</taxon>
        <taxon>Vertebrata</taxon>
        <taxon>Euteleostomi</taxon>
        <taxon>Lepidosauria</taxon>
        <taxon>Squamata</taxon>
        <taxon>Bifurcata</taxon>
        <taxon>Gekkota</taxon>
        <taxon>Sphaerodactylidae</taxon>
        <taxon>Sphaerodactylus</taxon>
    </lineage>
</organism>
<evidence type="ECO:0000313" key="1">
    <source>
        <dbReference type="EMBL" id="KAH7987530.1"/>
    </source>
</evidence>
<protein>
    <submittedName>
        <fullName evidence="1">Uncharacterized protein</fullName>
    </submittedName>
</protein>
<dbReference type="Proteomes" id="UP000827872">
    <property type="component" value="Linkage Group LG17"/>
</dbReference>